<sequence length="250" mass="27835">MAEAGELPDYHANLLEAMQRSHECAEAARVKGQERQARYYNRRVKQGRTFGKGDRVWIYNPPRGATATKFRHQWMGPARIVEAAGYDNVLLVREDKSGTPETIIAHVSFLVSYHYPEPLLERAAADIGAQLDYEAREQVDDDEAHAAPVRAAAAPRGPAAMRGATTAAERRGKRKRTTVGGQETAHNGGGELVEVRRRRRRNRVGQYVLEYELRPGLHDRAGGKWVSVAEYEKLLASGRVVEGPAIEEVV</sequence>
<evidence type="ECO:0000313" key="2">
    <source>
        <dbReference type="EMBL" id="KAE8955754.1"/>
    </source>
</evidence>
<proteinExistence type="predicted"/>
<comment type="caution">
    <text evidence="2">The sequence shown here is derived from an EMBL/GenBank/DDBJ whole genome shotgun (WGS) entry which is preliminary data.</text>
</comment>
<dbReference type="EMBL" id="QXFU01008882">
    <property type="protein sequence ID" value="KAE8955754.1"/>
    <property type="molecule type" value="Genomic_DNA"/>
</dbReference>
<organism evidence="2 3">
    <name type="scientific">Phytophthora rubi</name>
    <dbReference type="NCBI Taxonomy" id="129364"/>
    <lineage>
        <taxon>Eukaryota</taxon>
        <taxon>Sar</taxon>
        <taxon>Stramenopiles</taxon>
        <taxon>Oomycota</taxon>
        <taxon>Peronosporomycetes</taxon>
        <taxon>Peronosporales</taxon>
        <taxon>Peronosporaceae</taxon>
        <taxon>Phytophthora</taxon>
    </lineage>
</organism>
<accession>A0A6A3GAW9</accession>
<evidence type="ECO:0000256" key="1">
    <source>
        <dbReference type="SAM" id="MobiDB-lite"/>
    </source>
</evidence>
<dbReference type="Proteomes" id="UP000435112">
    <property type="component" value="Unassembled WGS sequence"/>
</dbReference>
<name>A0A6A3GAW9_9STRA</name>
<gene>
    <name evidence="2" type="ORF">PR002_g31691</name>
</gene>
<reference evidence="2 3" key="1">
    <citation type="submission" date="2018-09" db="EMBL/GenBank/DDBJ databases">
        <title>Genomic investigation of the strawberry pathogen Phytophthora fragariae indicates pathogenicity is determined by transcriptional variation in three key races.</title>
        <authorList>
            <person name="Adams T.M."/>
            <person name="Armitage A.D."/>
            <person name="Sobczyk M.K."/>
            <person name="Bates H.J."/>
            <person name="Dunwell J.M."/>
            <person name="Nellist C.F."/>
            <person name="Harrison R.J."/>
        </authorList>
    </citation>
    <scope>NUCLEOTIDE SEQUENCE [LARGE SCALE GENOMIC DNA]</scope>
    <source>
        <strain evidence="2 3">SCRP324</strain>
    </source>
</reference>
<feature type="compositionally biased region" description="Low complexity" evidence="1">
    <location>
        <begin position="149"/>
        <end position="164"/>
    </location>
</feature>
<protein>
    <submittedName>
        <fullName evidence="2">Uncharacterized protein</fullName>
    </submittedName>
</protein>
<dbReference type="AlphaFoldDB" id="A0A6A3GAW9"/>
<feature type="region of interest" description="Disordered" evidence="1">
    <location>
        <begin position="149"/>
        <end position="187"/>
    </location>
</feature>
<evidence type="ECO:0000313" key="3">
    <source>
        <dbReference type="Proteomes" id="UP000435112"/>
    </source>
</evidence>
<dbReference type="OrthoDB" id="126738at2759"/>